<comment type="subcellular location">
    <subcellularLocation>
        <location evidence="1">Mitochondrion outer membrane</location>
    </subcellularLocation>
</comment>
<feature type="domain" description="Mitochondrial outer membrane transport complex Sam37/metaxin N-terminal" evidence="7">
    <location>
        <begin position="22"/>
        <end position="147"/>
    </location>
</feature>
<accession>A0A084GF37</accession>
<evidence type="ECO:0000256" key="1">
    <source>
        <dbReference type="ARBA" id="ARBA00004294"/>
    </source>
</evidence>
<evidence type="ECO:0000256" key="2">
    <source>
        <dbReference type="ARBA" id="ARBA00022448"/>
    </source>
</evidence>
<dbReference type="GO" id="GO:0007005">
    <property type="term" value="P:mitochondrion organization"/>
    <property type="evidence" value="ECO:0007669"/>
    <property type="project" value="TreeGrafter"/>
</dbReference>
<dbReference type="PANTHER" id="PTHR12289">
    <property type="entry name" value="METAXIN RELATED"/>
    <property type="match status" value="1"/>
</dbReference>
<name>A0A084GF37_PSEDA</name>
<keyword evidence="9" id="KW-1185">Reference proteome</keyword>
<dbReference type="GO" id="GO:0001401">
    <property type="term" value="C:SAM complex"/>
    <property type="evidence" value="ECO:0007669"/>
    <property type="project" value="InterPro"/>
</dbReference>
<dbReference type="AlphaFoldDB" id="A0A084GF37"/>
<sequence>MASFELHVWGNAFGLESIDTECLAAVKYCSQVFRGRGKSSQWNLVESSDPSICPDHRLPALLHDGAWTSGYRHIVTYLARHLNLPETLNPAQRADALAYETYLTSRASALVDLSLYASSTNWSATTRPAYSSILPFPLTWTVPPALRAEAVRRVERFGFSEMEADGRDDDEEDEEEEEKAPAFRWKGLTRRRKTVVESMTAEQMVGIRLYSFAKDALQTIRDGVVDGTVIVGDEGEYSATAWLLYAHLALMLAPEVPQCWLRTLLRSDFPQLVDFYTKINTSPTTTAPSSSELIPTTPHKHTLLSTTARFLHHVIQSIPTLGPIYTTEWRRRTTEKIRGLDARSSFLLSATVSAVPTVAYLYSLAASGLRPGPKIKARPHVWYVERQGRGLGRFGEIGAMLDFTMSAVGGTGTGGEGWGFGTSEFAVQAGRDVEVEARP</sequence>
<evidence type="ECO:0000256" key="5">
    <source>
        <dbReference type="ARBA" id="ARBA00023128"/>
    </source>
</evidence>
<gene>
    <name evidence="8" type="ORF">SAPIO_CDS1337</name>
</gene>
<dbReference type="HOGENOM" id="CLU_032751_0_0_1"/>
<dbReference type="CDD" id="cd03078">
    <property type="entry name" value="GST_N_Metaxin1_like"/>
    <property type="match status" value="1"/>
</dbReference>
<protein>
    <recommendedName>
        <fullName evidence="7">Mitochondrial outer membrane transport complex Sam37/metaxin N-terminal domain-containing protein</fullName>
    </recommendedName>
</protein>
<keyword evidence="5" id="KW-0496">Mitochondrion</keyword>
<dbReference type="OMA" id="YLTHHIT"/>
<organism evidence="8 9">
    <name type="scientific">Pseudallescheria apiosperma</name>
    <name type="common">Scedosporium apiospermum</name>
    <dbReference type="NCBI Taxonomy" id="563466"/>
    <lineage>
        <taxon>Eukaryota</taxon>
        <taxon>Fungi</taxon>
        <taxon>Dikarya</taxon>
        <taxon>Ascomycota</taxon>
        <taxon>Pezizomycotina</taxon>
        <taxon>Sordariomycetes</taxon>
        <taxon>Hypocreomycetidae</taxon>
        <taxon>Microascales</taxon>
        <taxon>Microascaceae</taxon>
        <taxon>Scedosporium</taxon>
    </lineage>
</organism>
<proteinExistence type="predicted"/>
<keyword evidence="6" id="KW-0472">Membrane</keyword>
<evidence type="ECO:0000259" key="7">
    <source>
        <dbReference type="Pfam" id="PF10568"/>
    </source>
</evidence>
<comment type="caution">
    <text evidence="8">The sequence shown here is derived from an EMBL/GenBank/DDBJ whole genome shotgun (WGS) entry which is preliminary data.</text>
</comment>
<keyword evidence="3" id="KW-1000">Mitochondrion outer membrane</keyword>
<dbReference type="Pfam" id="PF10568">
    <property type="entry name" value="Tom37"/>
    <property type="match status" value="1"/>
</dbReference>
<evidence type="ECO:0000256" key="3">
    <source>
        <dbReference type="ARBA" id="ARBA00022787"/>
    </source>
</evidence>
<evidence type="ECO:0000313" key="8">
    <source>
        <dbReference type="EMBL" id="KEZ45949.1"/>
    </source>
</evidence>
<reference evidence="8 9" key="1">
    <citation type="journal article" date="2014" name="Genome Announc.">
        <title>Draft genome sequence of the pathogenic fungus Scedosporium apiospermum.</title>
        <authorList>
            <person name="Vandeputte P."/>
            <person name="Ghamrawi S."/>
            <person name="Rechenmann M."/>
            <person name="Iltis A."/>
            <person name="Giraud S."/>
            <person name="Fleury M."/>
            <person name="Thornton C."/>
            <person name="Delhaes L."/>
            <person name="Meyer W."/>
            <person name="Papon N."/>
            <person name="Bouchara J.P."/>
        </authorList>
    </citation>
    <scope>NUCLEOTIDE SEQUENCE [LARGE SCALE GENOMIC DNA]</scope>
    <source>
        <strain evidence="8 9">IHEM 14462</strain>
    </source>
</reference>
<evidence type="ECO:0000256" key="4">
    <source>
        <dbReference type="ARBA" id="ARBA00022927"/>
    </source>
</evidence>
<dbReference type="GeneID" id="27720409"/>
<evidence type="ECO:0000256" key="6">
    <source>
        <dbReference type="ARBA" id="ARBA00023136"/>
    </source>
</evidence>
<dbReference type="GO" id="GO:0015031">
    <property type="term" value="P:protein transport"/>
    <property type="evidence" value="ECO:0007669"/>
    <property type="project" value="UniProtKB-KW"/>
</dbReference>
<dbReference type="PANTHER" id="PTHR12289:SF41">
    <property type="entry name" value="FAILED AXON CONNECTIONS-RELATED"/>
    <property type="match status" value="1"/>
</dbReference>
<dbReference type="Proteomes" id="UP000028545">
    <property type="component" value="Unassembled WGS sequence"/>
</dbReference>
<dbReference type="EMBL" id="JOWA01000055">
    <property type="protein sequence ID" value="KEZ45949.1"/>
    <property type="molecule type" value="Genomic_DNA"/>
</dbReference>
<dbReference type="InterPro" id="IPR050931">
    <property type="entry name" value="Mito_Protein_Transport_Metaxin"/>
</dbReference>
<keyword evidence="4" id="KW-0653">Protein transport</keyword>
<evidence type="ECO:0000313" key="9">
    <source>
        <dbReference type="Proteomes" id="UP000028545"/>
    </source>
</evidence>
<dbReference type="KEGG" id="sapo:SAPIO_CDS1337"/>
<dbReference type="VEuPathDB" id="FungiDB:SAPIO_CDS1337"/>
<keyword evidence="2" id="KW-0813">Transport</keyword>
<dbReference type="InterPro" id="IPR019564">
    <property type="entry name" value="Sam37/metaxin_N"/>
</dbReference>
<dbReference type="RefSeq" id="XP_016645748.1">
    <property type="nucleotide sequence ID" value="XM_016784632.1"/>
</dbReference>
<dbReference type="OrthoDB" id="5835136at2759"/>